<organism evidence="1">
    <name type="scientific">uncultured marine phage</name>
    <dbReference type="NCBI Taxonomy" id="707152"/>
    <lineage>
        <taxon>Viruses</taxon>
        <taxon>environmental samples</taxon>
    </lineage>
</organism>
<evidence type="ECO:0000313" key="1">
    <source>
        <dbReference type="EMBL" id="CAG7581132.1"/>
    </source>
</evidence>
<gene>
    <name evidence="1" type="ORF">SLAVMIC_00690</name>
</gene>
<sequence>MSRIFPNNKIVVCKLHHIPDLEYGKFYKVIYDSWREYYYCIKNDSGKVKDYGKDNFRDPTKDELREIRLNKLLEK</sequence>
<dbReference type="EMBL" id="OU342829">
    <property type="protein sequence ID" value="CAG7581132.1"/>
    <property type="molecule type" value="Genomic_DNA"/>
</dbReference>
<proteinExistence type="predicted"/>
<reference evidence="1" key="1">
    <citation type="submission" date="2021-06" db="EMBL/GenBank/DDBJ databases">
        <authorList>
            <person name="Gannon L."/>
            <person name="Redgwell R T."/>
            <person name="Michniewski S."/>
            <person name="Harrison D C."/>
            <person name="Millard A."/>
        </authorList>
    </citation>
    <scope>NUCLEOTIDE SEQUENCE</scope>
</reference>
<accession>A0A8D9FSC3</accession>
<protein>
    <submittedName>
        <fullName evidence="1">Uncharacterized protein</fullName>
    </submittedName>
</protein>
<name>A0A8D9FSC3_9VIRU</name>